<evidence type="ECO:0000313" key="1">
    <source>
        <dbReference type="EMBL" id="AFX99138.1"/>
    </source>
</evidence>
<dbReference type="Proteomes" id="UP000010077">
    <property type="component" value="Chromosome"/>
</dbReference>
<reference evidence="1 2" key="1">
    <citation type="journal article" date="2012" name="Proc. Natl. Acad. Sci. U.S.A.">
        <title>Genome streamlining and chemical defense in a coral reef symbiosis.</title>
        <authorList>
            <person name="Kwan J.C."/>
            <person name="Donia M.S."/>
            <person name="Han A.W."/>
            <person name="Hirose E."/>
            <person name="Haygood M.G."/>
            <person name="Schmidt E.W."/>
        </authorList>
    </citation>
    <scope>NUCLEOTIDE SEQUENCE [LARGE SCALE GENOMIC DNA]</scope>
    <source>
        <strain evidence="1 2">L2</strain>
    </source>
</reference>
<organism evidence="1 2">
    <name type="scientific">Candidatus Endolissoclinum faulkneri L2</name>
    <dbReference type="NCBI Taxonomy" id="1193729"/>
    <lineage>
        <taxon>Bacteria</taxon>
        <taxon>Pseudomonadati</taxon>
        <taxon>Pseudomonadota</taxon>
        <taxon>Alphaproteobacteria</taxon>
        <taxon>Rhodospirillales</taxon>
        <taxon>Rhodospirillaceae</taxon>
        <taxon>Candidatus Endolissoclinum</taxon>
    </lineage>
</organism>
<keyword evidence="2" id="KW-1185">Reference proteome</keyword>
<dbReference type="HOGENOM" id="CLU_3197408_0_0_5"/>
<dbReference type="EMBL" id="CP003539">
    <property type="protein sequence ID" value="AFX99138.1"/>
    <property type="molecule type" value="Genomic_DNA"/>
</dbReference>
<proteinExistence type="predicted"/>
<gene>
    <name evidence="1" type="ORF">A1OE_957</name>
</gene>
<dbReference type="KEGG" id="thal:A1OE_957"/>
<accession>K7Z511</accession>
<name>K7Z511_9PROT</name>
<sequence>MRLWANNLINVPNITHLQLLSLYFNIYQFFLIHLPYGPPDVDFFN</sequence>
<evidence type="ECO:0000313" key="2">
    <source>
        <dbReference type="Proteomes" id="UP000010077"/>
    </source>
</evidence>
<protein>
    <submittedName>
        <fullName evidence="1">Uncharacterized protein</fullName>
    </submittedName>
</protein>
<dbReference type="AlphaFoldDB" id="K7Z511"/>